<comment type="caution">
    <text evidence="1">The sequence shown here is derived from an EMBL/GenBank/DDBJ whole genome shotgun (WGS) entry which is preliminary data.</text>
</comment>
<dbReference type="Gene3D" id="1.20.120.450">
    <property type="entry name" value="dinb family like domain"/>
    <property type="match status" value="1"/>
</dbReference>
<proteinExistence type="predicted"/>
<evidence type="ECO:0008006" key="3">
    <source>
        <dbReference type="Google" id="ProtNLM"/>
    </source>
</evidence>
<dbReference type="InterPro" id="IPR012550">
    <property type="entry name" value="DUF1706"/>
</dbReference>
<protein>
    <recommendedName>
        <fullName evidence="3">ClbS/DfsB family four-helix bundle protein</fullName>
    </recommendedName>
</protein>
<dbReference type="SUPFAM" id="SSF109854">
    <property type="entry name" value="DinB/YfiT-like putative metalloenzymes"/>
    <property type="match status" value="1"/>
</dbReference>
<reference evidence="1 2" key="1">
    <citation type="submission" date="2024-02" db="EMBL/GenBank/DDBJ databases">
        <title>Herpetosiphon gulosus NBRC 112829.</title>
        <authorList>
            <person name="Ichikawa N."/>
            <person name="Katano-Makiyama Y."/>
            <person name="Hidaka K."/>
        </authorList>
    </citation>
    <scope>NUCLEOTIDE SEQUENCE [LARGE SCALE GENOMIC DNA]</scope>
    <source>
        <strain evidence="1 2">NBRC 112829</strain>
    </source>
</reference>
<keyword evidence="2" id="KW-1185">Reference proteome</keyword>
<gene>
    <name evidence="1" type="ORF">Hgul01_00436</name>
</gene>
<name>A0ABP9WU95_9CHLR</name>
<sequence>MSQSDLQTPMTALDLQARIAAGWQELQTFLQGLSHAQLTGPSDAAGWTIKDHVIHLSLWEKTMLALLNSESRWASIDIDEAVWQQGFEAVNRILQQRYHDLPLDDVYATLEATHEALVARIVQFSDQDLLRPHREFQAGSTNDAPIIGWIVGDTFEHYAEHLPWMQAILAS</sequence>
<dbReference type="Pfam" id="PF08020">
    <property type="entry name" value="DUF1706"/>
    <property type="match status" value="1"/>
</dbReference>
<evidence type="ECO:0000313" key="2">
    <source>
        <dbReference type="Proteomes" id="UP001428290"/>
    </source>
</evidence>
<organism evidence="1 2">
    <name type="scientific">Herpetosiphon gulosus</name>
    <dbReference type="NCBI Taxonomy" id="1973496"/>
    <lineage>
        <taxon>Bacteria</taxon>
        <taxon>Bacillati</taxon>
        <taxon>Chloroflexota</taxon>
        <taxon>Chloroflexia</taxon>
        <taxon>Herpetosiphonales</taxon>
        <taxon>Herpetosiphonaceae</taxon>
        <taxon>Herpetosiphon</taxon>
    </lineage>
</organism>
<dbReference type="InterPro" id="IPR034660">
    <property type="entry name" value="DinB/YfiT-like"/>
</dbReference>
<dbReference type="RefSeq" id="WP_345720304.1">
    <property type="nucleotide sequence ID" value="NZ_BAABRU010000002.1"/>
</dbReference>
<evidence type="ECO:0000313" key="1">
    <source>
        <dbReference type="EMBL" id="GAA5526659.1"/>
    </source>
</evidence>
<dbReference type="Proteomes" id="UP001428290">
    <property type="component" value="Unassembled WGS sequence"/>
</dbReference>
<dbReference type="EMBL" id="BAABRU010000002">
    <property type="protein sequence ID" value="GAA5526659.1"/>
    <property type="molecule type" value="Genomic_DNA"/>
</dbReference>
<accession>A0ABP9WU95</accession>